<evidence type="ECO:0000313" key="1">
    <source>
        <dbReference type="EMBL" id="MBT9431436.1"/>
    </source>
</evidence>
<evidence type="ECO:0000313" key="2">
    <source>
        <dbReference type="Proteomes" id="UP000811282"/>
    </source>
</evidence>
<dbReference type="Proteomes" id="UP000811282">
    <property type="component" value="Unassembled WGS sequence"/>
</dbReference>
<reference evidence="1 2" key="1">
    <citation type="journal article" date="2021" name="Genome Biol. Evol.">
        <title>The evolution of interdependence in a four-way mealybug symbiosis.</title>
        <authorList>
            <person name="Garber A.I."/>
            <person name="Kupper M."/>
            <person name="Laetsch D.R."/>
            <person name="Weldon S.R."/>
            <person name="Ladinsky M.S."/>
            <person name="Bjorkman P.J."/>
            <person name="McCutcheon J.P."/>
        </authorList>
    </citation>
    <scope>NUCLEOTIDE SEQUENCE [LARGE SCALE GENOMIC DNA]</scope>
    <source>
        <strain evidence="1">SOD</strain>
    </source>
</reference>
<proteinExistence type="predicted"/>
<name>A0ABS5Y906_9GAMM</name>
<accession>A0ABS5Y906</accession>
<sequence>MSTFFKQVYRYTRPRAYRHNENLWPFYRITRSSAGDITHLRYKGQPVPLVPLAEWRHRFSGDALITATGPSIKDMDFARLPPMTVAGVNGAYALKDRLNFQLYIIVDMSFIDRRTDVLQAIIADPALTLFTTLHGIARIIDRFTLAAVRCRLALIEDACYRVYQPKVASDDVSRHFGQEPHIRFSPNYPNIAFTTDIRGGVFDAGTVVFWALQILQFLGFTRLYIAGLDMTNFHQPRFYETDQDKLPSFLAEKFATLIVPAFGLASEVLEQNGVVVKNLSVHSALSNEIFEKMSFHDAFQS</sequence>
<dbReference type="RefSeq" id="WP_215668564.1">
    <property type="nucleotide sequence ID" value="NZ_JAFJYC010000001.1"/>
</dbReference>
<keyword evidence="2" id="KW-1185">Reference proteome</keyword>
<organism evidence="1 2">
    <name type="scientific">Candidatus Sodalis endolongispinus</name>
    <dbReference type="NCBI Taxonomy" id="2812662"/>
    <lineage>
        <taxon>Bacteria</taxon>
        <taxon>Pseudomonadati</taxon>
        <taxon>Pseudomonadota</taxon>
        <taxon>Gammaproteobacteria</taxon>
        <taxon>Enterobacterales</taxon>
        <taxon>Bruguierivoracaceae</taxon>
        <taxon>Sodalis</taxon>
    </lineage>
</organism>
<comment type="caution">
    <text evidence="1">The sequence shown here is derived from an EMBL/GenBank/DDBJ whole genome shotgun (WGS) entry which is preliminary data.</text>
</comment>
<protein>
    <submittedName>
        <fullName evidence="1">Sugar glycosyltransferase</fullName>
    </submittedName>
</protein>
<dbReference type="EMBL" id="JAFJYC010000001">
    <property type="protein sequence ID" value="MBT9431436.1"/>
    <property type="molecule type" value="Genomic_DNA"/>
</dbReference>
<dbReference type="Gene3D" id="3.90.1480.10">
    <property type="entry name" value="Alpha-2,3-sialyltransferase"/>
    <property type="match status" value="1"/>
</dbReference>
<gene>
    <name evidence="1" type="ORF">JZM24_03385</name>
</gene>